<dbReference type="GO" id="GO:0061503">
    <property type="term" value="F:tRNA threonylcarbamoyladenosine dehydratase"/>
    <property type="evidence" value="ECO:0007669"/>
    <property type="project" value="TreeGrafter"/>
</dbReference>
<dbReference type="InterPro" id="IPR045886">
    <property type="entry name" value="ThiF/MoeB/HesA"/>
</dbReference>
<protein>
    <recommendedName>
        <fullName evidence="9">tRNA threonylcarbamoyladenosine dehydratase</fullName>
    </recommendedName>
    <alternativeName>
        <fullName evidence="10">t(6)A37 dehydratase</fullName>
    </alternativeName>
</protein>
<evidence type="ECO:0000313" key="13">
    <source>
        <dbReference type="Proteomes" id="UP000198862"/>
    </source>
</evidence>
<keyword evidence="7" id="KW-1133">Transmembrane helix</keyword>
<evidence type="ECO:0000256" key="4">
    <source>
        <dbReference type="ARBA" id="ARBA00022692"/>
    </source>
</evidence>
<comment type="similarity">
    <text evidence="2">Belongs to the HesA/MoeB/ThiF family.</text>
</comment>
<proteinExistence type="inferred from homology"/>
<dbReference type="STRING" id="1123010.SAMN02745724_03067"/>
<dbReference type="RefSeq" id="WP_091985945.1">
    <property type="nucleotide sequence ID" value="NZ_FOLO01000025.1"/>
</dbReference>
<gene>
    <name evidence="12" type="ORF">SAMN02745724_03067</name>
</gene>
<dbReference type="CDD" id="cd00755">
    <property type="entry name" value="YgdL_like"/>
    <property type="match status" value="1"/>
</dbReference>
<keyword evidence="5" id="KW-0547">Nucleotide-binding</keyword>
<evidence type="ECO:0000256" key="5">
    <source>
        <dbReference type="ARBA" id="ARBA00022741"/>
    </source>
</evidence>
<organism evidence="12 13">
    <name type="scientific">Pseudoalteromonas denitrificans DSM 6059</name>
    <dbReference type="NCBI Taxonomy" id="1123010"/>
    <lineage>
        <taxon>Bacteria</taxon>
        <taxon>Pseudomonadati</taxon>
        <taxon>Pseudomonadota</taxon>
        <taxon>Gammaproteobacteria</taxon>
        <taxon>Alteromonadales</taxon>
        <taxon>Pseudoalteromonadaceae</taxon>
        <taxon>Pseudoalteromonas</taxon>
    </lineage>
</organism>
<dbReference type="OrthoDB" id="9804150at2"/>
<feature type="domain" description="THIF-type NAD/FAD binding fold" evidence="11">
    <location>
        <begin position="15"/>
        <end position="195"/>
    </location>
</feature>
<keyword evidence="6" id="KW-0067">ATP-binding</keyword>
<name>A0A1I1NG50_9GAMM</name>
<dbReference type="InterPro" id="IPR000594">
    <property type="entry name" value="ThiF_NAD_FAD-bd"/>
</dbReference>
<keyword evidence="8" id="KW-0472">Membrane</keyword>
<keyword evidence="4" id="KW-0812">Transmembrane</keyword>
<evidence type="ECO:0000256" key="3">
    <source>
        <dbReference type="ARBA" id="ARBA00022598"/>
    </source>
</evidence>
<dbReference type="PANTHER" id="PTHR43267:SF1">
    <property type="entry name" value="TRNA THREONYLCARBAMOYLADENOSINE DEHYDRATASE"/>
    <property type="match status" value="1"/>
</dbReference>
<evidence type="ECO:0000256" key="9">
    <source>
        <dbReference type="ARBA" id="ARBA00074884"/>
    </source>
</evidence>
<reference evidence="12 13" key="1">
    <citation type="submission" date="2016-10" db="EMBL/GenBank/DDBJ databases">
        <authorList>
            <person name="de Groot N.N."/>
        </authorList>
    </citation>
    <scope>NUCLEOTIDE SEQUENCE [LARGE SCALE GENOMIC DNA]</scope>
    <source>
        <strain evidence="12 13">DSM 6059</strain>
    </source>
</reference>
<sequence>MNENNKLRFGGIQRLYGEQQTDWLAQGHFCVIGIGGVGSWVAEALARTGLGNITLIDLDDLCVTNINRQIHALTNTVGESKTHAMASRLKLINPEIKVTEIDDFLTTDNIFEYIQKFDYVIDCIDQVKVKAALIYHCKRNKLPIITLGGAGGQTDPSEIKYGDVAKTTNDPLLSKVRYLLRKQYNFTSNPKRKFGIDCVFSTEQLVYPSSDGSICNSKQNADGSLTMDCANGFGSATMVTGSFAFFATSKAIRKYLDKKQRNIDLELQN</sequence>
<dbReference type="Pfam" id="PF00899">
    <property type="entry name" value="ThiF"/>
    <property type="match status" value="1"/>
</dbReference>
<dbReference type="NCBIfam" id="NF011696">
    <property type="entry name" value="PRK15116.1"/>
    <property type="match status" value="1"/>
</dbReference>
<dbReference type="GO" id="GO:0061504">
    <property type="term" value="P:cyclic threonylcarbamoyladenosine biosynthetic process"/>
    <property type="evidence" value="ECO:0007669"/>
    <property type="project" value="TreeGrafter"/>
</dbReference>
<comment type="subcellular location">
    <subcellularLocation>
        <location evidence="1">Membrane</location>
        <topology evidence="1">Single-pass membrane protein</topology>
    </subcellularLocation>
</comment>
<evidence type="ECO:0000259" key="11">
    <source>
        <dbReference type="Pfam" id="PF00899"/>
    </source>
</evidence>
<evidence type="ECO:0000256" key="2">
    <source>
        <dbReference type="ARBA" id="ARBA00009919"/>
    </source>
</evidence>
<keyword evidence="13" id="KW-1185">Reference proteome</keyword>
<evidence type="ECO:0000256" key="10">
    <source>
        <dbReference type="ARBA" id="ARBA00083375"/>
    </source>
</evidence>
<dbReference type="GO" id="GO:0005524">
    <property type="term" value="F:ATP binding"/>
    <property type="evidence" value="ECO:0007669"/>
    <property type="project" value="UniProtKB-KW"/>
</dbReference>
<dbReference type="PANTHER" id="PTHR43267">
    <property type="entry name" value="TRNA THREONYLCARBAMOYLADENOSINE DEHYDRATASE"/>
    <property type="match status" value="1"/>
</dbReference>
<dbReference type="Proteomes" id="UP000198862">
    <property type="component" value="Unassembled WGS sequence"/>
</dbReference>
<dbReference type="GO" id="GO:0008641">
    <property type="term" value="F:ubiquitin-like modifier activating enzyme activity"/>
    <property type="evidence" value="ECO:0007669"/>
    <property type="project" value="InterPro"/>
</dbReference>
<accession>A0A1I1NG50</accession>
<dbReference type="EMBL" id="FOLO01000025">
    <property type="protein sequence ID" value="SFC96507.1"/>
    <property type="molecule type" value="Genomic_DNA"/>
</dbReference>
<evidence type="ECO:0000256" key="6">
    <source>
        <dbReference type="ARBA" id="ARBA00022840"/>
    </source>
</evidence>
<evidence type="ECO:0000313" key="12">
    <source>
        <dbReference type="EMBL" id="SFC96507.1"/>
    </source>
</evidence>
<evidence type="ECO:0000256" key="8">
    <source>
        <dbReference type="ARBA" id="ARBA00023136"/>
    </source>
</evidence>
<dbReference type="GO" id="GO:0016020">
    <property type="term" value="C:membrane"/>
    <property type="evidence" value="ECO:0007669"/>
    <property type="project" value="UniProtKB-SubCell"/>
</dbReference>
<dbReference type="AlphaFoldDB" id="A0A1I1NG50"/>
<dbReference type="FunFam" id="3.40.50.720:FF:000096">
    <property type="entry name" value="tRNA cyclic N6-threonylcarbamoyladenosine(37) synthase TcdA"/>
    <property type="match status" value="1"/>
</dbReference>
<evidence type="ECO:0000256" key="1">
    <source>
        <dbReference type="ARBA" id="ARBA00004167"/>
    </source>
</evidence>
<evidence type="ECO:0000256" key="7">
    <source>
        <dbReference type="ARBA" id="ARBA00022989"/>
    </source>
</evidence>
<dbReference type="Gene3D" id="3.40.50.720">
    <property type="entry name" value="NAD(P)-binding Rossmann-like Domain"/>
    <property type="match status" value="1"/>
</dbReference>
<keyword evidence="3" id="KW-0436">Ligase</keyword>
<dbReference type="InterPro" id="IPR035985">
    <property type="entry name" value="Ubiquitin-activating_enz"/>
</dbReference>
<dbReference type="SUPFAM" id="SSF69572">
    <property type="entry name" value="Activating enzymes of the ubiquitin-like proteins"/>
    <property type="match status" value="1"/>
</dbReference>